<evidence type="ECO:0000256" key="2">
    <source>
        <dbReference type="SAM" id="Phobius"/>
    </source>
</evidence>
<sequence length="267" mass="28678">MNRVAWLSLLSVLLLVGSASAAYIEFSAPEQVRVGVPLVVEGTSVPPGFSDPTLNPGFSTEIVFYYTPYTKREVARSTVIIQQDGTFQTVFETAGLEKGQYALELIDPDRKTFSSSSTIRRTLTLIDRSGDLTITSPLTQDFDGSLQVAGRVKDLNSRSVQIRVEDASGIVFGPEYVLTDSVGAFALDVPIQGGGTYQAFFYDGGEYVDAREFLVTEPGEPAVTPTRTAAAQTPSTGANASGDQPSTPLPAFLSLLALLILILVRQR</sequence>
<feature type="compositionally biased region" description="Polar residues" evidence="1">
    <location>
        <begin position="225"/>
        <end position="244"/>
    </location>
</feature>
<proteinExistence type="predicted"/>
<dbReference type="EMBL" id="LNQE01001181">
    <property type="protein sequence ID" value="KUG20531.1"/>
    <property type="molecule type" value="Genomic_DNA"/>
</dbReference>
<comment type="caution">
    <text evidence="3">The sequence shown here is derived from an EMBL/GenBank/DDBJ whole genome shotgun (WGS) entry which is preliminary data.</text>
</comment>
<gene>
    <name evidence="3" type="ORF">ASZ90_009731</name>
</gene>
<keyword evidence="2" id="KW-0812">Transmembrane</keyword>
<organism evidence="3">
    <name type="scientific">hydrocarbon metagenome</name>
    <dbReference type="NCBI Taxonomy" id="938273"/>
    <lineage>
        <taxon>unclassified sequences</taxon>
        <taxon>metagenomes</taxon>
        <taxon>ecological metagenomes</taxon>
    </lineage>
</organism>
<dbReference type="AlphaFoldDB" id="A0A0W8FJS2"/>
<reference evidence="3" key="1">
    <citation type="journal article" date="2015" name="Proc. Natl. Acad. Sci. U.S.A.">
        <title>Networks of energetic and metabolic interactions define dynamics in microbial communities.</title>
        <authorList>
            <person name="Embree M."/>
            <person name="Liu J.K."/>
            <person name="Al-Bassam M.M."/>
            <person name="Zengler K."/>
        </authorList>
    </citation>
    <scope>NUCLEOTIDE SEQUENCE</scope>
</reference>
<evidence type="ECO:0000313" key="3">
    <source>
        <dbReference type="EMBL" id="KUG20531.1"/>
    </source>
</evidence>
<evidence type="ECO:0000256" key="1">
    <source>
        <dbReference type="SAM" id="MobiDB-lite"/>
    </source>
</evidence>
<protein>
    <submittedName>
        <fullName evidence="3">Uncharacterized protein</fullName>
    </submittedName>
</protein>
<feature type="transmembrane region" description="Helical" evidence="2">
    <location>
        <begin position="247"/>
        <end position="264"/>
    </location>
</feature>
<keyword evidence="2" id="KW-0472">Membrane</keyword>
<name>A0A0W8FJS2_9ZZZZ</name>
<keyword evidence="2" id="KW-1133">Transmembrane helix</keyword>
<accession>A0A0W8FJS2</accession>
<feature type="region of interest" description="Disordered" evidence="1">
    <location>
        <begin position="220"/>
        <end position="244"/>
    </location>
</feature>